<dbReference type="Proteomes" id="UP000228689">
    <property type="component" value="Unassembled WGS sequence"/>
</dbReference>
<accession>A0A2M7REJ2</accession>
<reference evidence="2" key="1">
    <citation type="submission" date="2017-09" db="EMBL/GenBank/DDBJ databases">
        <title>Depth-based differentiation of microbial function through sediment-hosted aquifers and enrichment of novel symbionts in the deep terrestrial subsurface.</title>
        <authorList>
            <person name="Probst A.J."/>
            <person name="Ladd B."/>
            <person name="Jarett J.K."/>
            <person name="Geller-Mcgrath D.E."/>
            <person name="Sieber C.M.K."/>
            <person name="Emerson J.B."/>
            <person name="Anantharaman K."/>
            <person name="Thomas B.C."/>
            <person name="Malmstrom R."/>
            <person name="Stieglmeier M."/>
            <person name="Klingl A."/>
            <person name="Woyke T."/>
            <person name="Ryan C.M."/>
            <person name="Banfield J.F."/>
        </authorList>
    </citation>
    <scope>NUCLEOTIDE SEQUENCE [LARGE SCALE GENOMIC DNA]</scope>
</reference>
<name>A0A2M7REJ2_9BACT</name>
<evidence type="ECO:0000313" key="1">
    <source>
        <dbReference type="EMBL" id="PIY95183.1"/>
    </source>
</evidence>
<sequence>MYQELYSSLKVGDAIYLINGQKTMPVVASMDTGFVVLKRPTIAAEQYLLTSQHGLQVLRGEEDRALNDLLLRNVTNRTYQIVEGDAEPFVQYWQRFGDYLQELNIDQQIIQAIIASNYDQFSRLDALFAGKGRKIVDNLLESILIIADIIGLLDHKFDQEQIVGLSYVLVKFRQFIKQRNIVDLSYDTFLERLVAADSYNAILLLRYKVPISKPRGMDSVIRTVRELASIFSDIRVDNDLQRAYVLGKILRLGSDQFDNVIVIFLHRFISQYL</sequence>
<protein>
    <submittedName>
        <fullName evidence="1">Uncharacterized protein</fullName>
    </submittedName>
</protein>
<proteinExistence type="predicted"/>
<dbReference type="AlphaFoldDB" id="A0A2M7REJ2"/>
<evidence type="ECO:0000313" key="2">
    <source>
        <dbReference type="Proteomes" id="UP000228689"/>
    </source>
</evidence>
<comment type="caution">
    <text evidence="1">The sequence shown here is derived from an EMBL/GenBank/DDBJ whole genome shotgun (WGS) entry which is preliminary data.</text>
</comment>
<organism evidence="1 2">
    <name type="scientific">Candidatus Komeilibacteria bacterium CG_4_10_14_0_8_um_filter_37_78</name>
    <dbReference type="NCBI Taxonomy" id="1974471"/>
    <lineage>
        <taxon>Bacteria</taxon>
        <taxon>Candidatus Komeiliibacteriota</taxon>
    </lineage>
</organism>
<gene>
    <name evidence="1" type="ORF">COY67_01290</name>
</gene>
<dbReference type="EMBL" id="PFMC01000033">
    <property type="protein sequence ID" value="PIY95183.1"/>
    <property type="molecule type" value="Genomic_DNA"/>
</dbReference>